<sequence>MGRQPIPKPEADRAISPRYAPVTVGIALTPGPGNSDEACAAPVAAGRSQRPKSRHTAILSGFGSGSGFPRHSDVSAFEKPATGRVKTTLPELFDVTAGMARTCREPIRSGSTLDSLERCCVRFTGSSDGADPRGRSASRDAGLASRRHRSTNRASRRPRRNPSEPDSAALEVPTTGRRTTGVDATRTCRVRARSAQRRSALSARRAIDARTRESLDQPRNHSSIPGRTIGLERPSASERAPFGGTDRRLARADVAGPVEPTVADRE</sequence>
<feature type="compositionally biased region" description="Basic and acidic residues" evidence="1">
    <location>
        <begin position="205"/>
        <end position="219"/>
    </location>
</feature>
<gene>
    <name evidence="2" type="ORF">SAMN04489841_1281</name>
</gene>
<evidence type="ECO:0000313" key="2">
    <source>
        <dbReference type="EMBL" id="SEQ24571.1"/>
    </source>
</evidence>
<feature type="region of interest" description="Disordered" evidence="1">
    <location>
        <begin position="124"/>
        <end position="266"/>
    </location>
</feature>
<keyword evidence="3" id="KW-1185">Reference proteome</keyword>
<dbReference type="STRING" id="1186196.SAMN04489841_1281"/>
<evidence type="ECO:0000256" key="1">
    <source>
        <dbReference type="SAM" id="MobiDB-lite"/>
    </source>
</evidence>
<evidence type="ECO:0000313" key="3">
    <source>
        <dbReference type="Proteomes" id="UP000199114"/>
    </source>
</evidence>
<reference evidence="3" key="1">
    <citation type="submission" date="2016-10" db="EMBL/GenBank/DDBJ databases">
        <authorList>
            <person name="Varghese N."/>
            <person name="Submissions S."/>
        </authorList>
    </citation>
    <scope>NUCLEOTIDE SEQUENCE [LARGE SCALE GENOMIC DNA]</scope>
    <source>
        <strain evidence="3">DSM 25055</strain>
    </source>
</reference>
<proteinExistence type="predicted"/>
<feature type="compositionally biased region" description="Basic residues" evidence="1">
    <location>
        <begin position="145"/>
        <end position="160"/>
    </location>
</feature>
<dbReference type="EMBL" id="FOFD01000002">
    <property type="protein sequence ID" value="SEQ24571.1"/>
    <property type="molecule type" value="Genomic_DNA"/>
</dbReference>
<name>A0A1H9EFW4_9EURY</name>
<accession>A0A1H9EFW4</accession>
<feature type="region of interest" description="Disordered" evidence="1">
    <location>
        <begin position="30"/>
        <end position="74"/>
    </location>
</feature>
<organism evidence="2 3">
    <name type="scientific">Natrinema salaciae</name>
    <dbReference type="NCBI Taxonomy" id="1186196"/>
    <lineage>
        <taxon>Archaea</taxon>
        <taxon>Methanobacteriati</taxon>
        <taxon>Methanobacteriota</taxon>
        <taxon>Stenosarchaea group</taxon>
        <taxon>Halobacteria</taxon>
        <taxon>Halobacteriales</taxon>
        <taxon>Natrialbaceae</taxon>
        <taxon>Natrinema</taxon>
    </lineage>
</organism>
<dbReference type="AlphaFoldDB" id="A0A1H9EFW4"/>
<protein>
    <submittedName>
        <fullName evidence="2">Uncharacterized protein</fullName>
    </submittedName>
</protein>
<dbReference type="Proteomes" id="UP000199114">
    <property type="component" value="Unassembled WGS sequence"/>
</dbReference>